<reference evidence="6" key="1">
    <citation type="journal article" date="2019" name="Int. J. Syst. Evol. Microbiol.">
        <title>The Global Catalogue of Microorganisms (GCM) 10K type strain sequencing project: providing services to taxonomists for standard genome sequencing and annotation.</title>
        <authorList>
            <consortium name="The Broad Institute Genomics Platform"/>
            <consortium name="The Broad Institute Genome Sequencing Center for Infectious Disease"/>
            <person name="Wu L."/>
            <person name="Ma J."/>
        </authorList>
    </citation>
    <scope>NUCLEOTIDE SEQUENCE [LARGE SCALE GENOMIC DNA]</scope>
    <source>
        <strain evidence="6">CCUG 51308</strain>
    </source>
</reference>
<proteinExistence type="predicted"/>
<keyword evidence="6" id="KW-1185">Reference proteome</keyword>
<dbReference type="Gene3D" id="3.30.450.80">
    <property type="entry name" value="Transcription factor LuxR-like, autoinducer-binding domain"/>
    <property type="match status" value="1"/>
</dbReference>
<keyword evidence="3" id="KW-0804">Transcription</keyword>
<dbReference type="RefSeq" id="WP_382167062.1">
    <property type="nucleotide sequence ID" value="NZ_JBHTBR010000005.1"/>
</dbReference>
<organism evidence="5 6">
    <name type="scientific">Hirschia litorea</name>
    <dbReference type="NCBI Taxonomy" id="1199156"/>
    <lineage>
        <taxon>Bacteria</taxon>
        <taxon>Pseudomonadati</taxon>
        <taxon>Pseudomonadota</taxon>
        <taxon>Alphaproteobacteria</taxon>
        <taxon>Hyphomonadales</taxon>
        <taxon>Hyphomonadaceae</taxon>
        <taxon>Hirschia</taxon>
    </lineage>
</organism>
<dbReference type="InterPro" id="IPR000792">
    <property type="entry name" value="Tscrpt_reg_LuxR_C"/>
</dbReference>
<comment type="caution">
    <text evidence="5">The sequence shown here is derived from an EMBL/GenBank/DDBJ whole genome shotgun (WGS) entry which is preliminary data.</text>
</comment>
<dbReference type="PANTHER" id="PTHR44688:SF16">
    <property type="entry name" value="DNA-BINDING TRANSCRIPTIONAL ACTIVATOR DEVR_DOSR"/>
    <property type="match status" value="1"/>
</dbReference>
<evidence type="ECO:0000256" key="3">
    <source>
        <dbReference type="ARBA" id="ARBA00023163"/>
    </source>
</evidence>
<dbReference type="Gene3D" id="1.10.10.10">
    <property type="entry name" value="Winged helix-like DNA-binding domain superfamily/Winged helix DNA-binding domain"/>
    <property type="match status" value="1"/>
</dbReference>
<dbReference type="InterPro" id="IPR036693">
    <property type="entry name" value="TF_LuxR_autoind-bd_dom_sf"/>
</dbReference>
<evidence type="ECO:0000259" key="4">
    <source>
        <dbReference type="PROSITE" id="PS50043"/>
    </source>
</evidence>
<gene>
    <name evidence="5" type="ORF">ACFQS8_09365</name>
</gene>
<dbReference type="PRINTS" id="PR00038">
    <property type="entry name" value="HTHLUXR"/>
</dbReference>
<dbReference type="InterPro" id="IPR016032">
    <property type="entry name" value="Sig_transdc_resp-reg_C-effctor"/>
</dbReference>
<evidence type="ECO:0000313" key="6">
    <source>
        <dbReference type="Proteomes" id="UP001596492"/>
    </source>
</evidence>
<dbReference type="SUPFAM" id="SSF46894">
    <property type="entry name" value="C-terminal effector domain of the bipartite response regulators"/>
    <property type="match status" value="1"/>
</dbReference>
<name>A0ABW2ILL3_9PROT</name>
<dbReference type="InterPro" id="IPR036388">
    <property type="entry name" value="WH-like_DNA-bd_sf"/>
</dbReference>
<accession>A0ABW2ILL3</accession>
<evidence type="ECO:0000313" key="5">
    <source>
        <dbReference type="EMBL" id="MFC7291822.1"/>
    </source>
</evidence>
<dbReference type="SMART" id="SM00421">
    <property type="entry name" value="HTH_LUXR"/>
    <property type="match status" value="1"/>
</dbReference>
<protein>
    <submittedName>
        <fullName evidence="5">LuxR C-terminal-related transcriptional regulator</fullName>
    </submittedName>
</protein>
<dbReference type="PANTHER" id="PTHR44688">
    <property type="entry name" value="DNA-BINDING TRANSCRIPTIONAL ACTIVATOR DEVR_DOSR"/>
    <property type="match status" value="1"/>
</dbReference>
<keyword evidence="1" id="KW-0805">Transcription regulation</keyword>
<dbReference type="EMBL" id="JBHTBR010000005">
    <property type="protein sequence ID" value="MFC7291822.1"/>
    <property type="molecule type" value="Genomic_DNA"/>
</dbReference>
<sequence>MLSQNFIEGCDRLNSATTEAEITTAIQRFIENKGFWSFNLGYLDTVNHSTNDAPLKWISTMDSEWEEHYMNEGYDAVDFAVRELRKERPSPILVGYELLKQKQTLTPTEEKYLKEASEANWQNGAVIPLGSLPMDNKPPVGIGVASDLKAEAFQKNWKEQSTEVLIFMNYMNQVLSQSMASLLYDIEALTVREKDCLAFLALGLRPDAIGDKLFIATVTVNLHISTARRKLKATTNAHAVAKAIRLNLI</sequence>
<dbReference type="SUPFAM" id="SSF75516">
    <property type="entry name" value="Pheromone-binding domain of LuxR-like quorum-sensing transcription factors"/>
    <property type="match status" value="1"/>
</dbReference>
<dbReference type="InterPro" id="IPR005143">
    <property type="entry name" value="TF_LuxR_autoind-bd_dom"/>
</dbReference>
<evidence type="ECO:0000256" key="1">
    <source>
        <dbReference type="ARBA" id="ARBA00023015"/>
    </source>
</evidence>
<dbReference type="Proteomes" id="UP001596492">
    <property type="component" value="Unassembled WGS sequence"/>
</dbReference>
<dbReference type="PROSITE" id="PS50043">
    <property type="entry name" value="HTH_LUXR_2"/>
    <property type="match status" value="1"/>
</dbReference>
<keyword evidence="2" id="KW-0238">DNA-binding</keyword>
<dbReference type="Pfam" id="PF00196">
    <property type="entry name" value="GerE"/>
    <property type="match status" value="1"/>
</dbReference>
<feature type="domain" description="HTH luxR-type" evidence="4">
    <location>
        <begin position="182"/>
        <end position="247"/>
    </location>
</feature>
<evidence type="ECO:0000256" key="2">
    <source>
        <dbReference type="ARBA" id="ARBA00023125"/>
    </source>
</evidence>
<dbReference type="Pfam" id="PF03472">
    <property type="entry name" value="Autoind_bind"/>
    <property type="match status" value="1"/>
</dbReference>
<dbReference type="CDD" id="cd06170">
    <property type="entry name" value="LuxR_C_like"/>
    <property type="match status" value="1"/>
</dbReference>